<organism evidence="6 7">
    <name type="scientific">Pelagomonas calceolata</name>
    <dbReference type="NCBI Taxonomy" id="35677"/>
    <lineage>
        <taxon>Eukaryota</taxon>
        <taxon>Sar</taxon>
        <taxon>Stramenopiles</taxon>
        <taxon>Ochrophyta</taxon>
        <taxon>Pelagophyceae</taxon>
        <taxon>Pelagomonadales</taxon>
        <taxon>Pelagomonadaceae</taxon>
        <taxon>Pelagomonas</taxon>
    </lineage>
</organism>
<protein>
    <recommendedName>
        <fullName evidence="8">UDP-N-acetylglucosamine--peptide N-acetylglucosaminyltransferase SPINDLY</fullName>
    </recommendedName>
</protein>
<accession>A0A8J2SD13</accession>
<evidence type="ECO:0000256" key="4">
    <source>
        <dbReference type="PROSITE-ProRule" id="PRU00339"/>
    </source>
</evidence>
<dbReference type="GO" id="GO:0036064">
    <property type="term" value="C:ciliary basal body"/>
    <property type="evidence" value="ECO:0007669"/>
    <property type="project" value="TreeGrafter"/>
</dbReference>
<gene>
    <name evidence="6" type="ORF">PECAL_2P27170</name>
</gene>
<dbReference type="PROSITE" id="PS50005">
    <property type="entry name" value="TPR"/>
    <property type="match status" value="4"/>
</dbReference>
<dbReference type="AlphaFoldDB" id="A0A8J2SD13"/>
<dbReference type="PANTHER" id="PTHR44186:SF1">
    <property type="entry name" value="BARDET-BIEDL SYNDROME 4 PROTEIN"/>
    <property type="match status" value="1"/>
</dbReference>
<sequence>AASVLLKAHAARARGQPVVNSARRRRQHSTTEAAPPVRMAGAAPPEQHNWRIAQLYARNEFDECLAVVEKALTASNGLNEYPLYVKALITRQRGEIQQALELFQAATCLNPSNVRNLKQVGHSLYLLGKHKAALGVYEQARSLSAELRKTREEAKGEEKSSRRSKGGDDWELWHNSGLCHAYLKQFDEAINAFERANANQRHDATFLQLGKVHEERGDPTAALKVYQDALDFSPESPELLTTIGLAYLRLDDHQRAFDYLGNALTHDPRNVKAILAVGSIIQDNRDMDVALHKYRVAAAQTPDSPQLWNNVGMALFGKGKNIAAISCLKKAHYLDPFEWIVAFNLGLVHLHTKQHASAFHFFNAAVNRKKDYAPCYMYMGVALSAMDDLENAYLAFEKSLKLKDDHTCRLNYAATLFNQGKVEDARTHFLRYEALLGDLGADADPEDGMLDLAEQLRSRLKT</sequence>
<evidence type="ECO:0000256" key="2">
    <source>
        <dbReference type="ARBA" id="ARBA00022803"/>
    </source>
</evidence>
<keyword evidence="7" id="KW-1185">Reference proteome</keyword>
<feature type="region of interest" description="Disordered" evidence="5">
    <location>
        <begin position="15"/>
        <end position="44"/>
    </location>
</feature>
<dbReference type="InterPro" id="IPR011990">
    <property type="entry name" value="TPR-like_helical_dom_sf"/>
</dbReference>
<dbReference type="SMART" id="SM00028">
    <property type="entry name" value="TPR"/>
    <property type="match status" value="8"/>
</dbReference>
<dbReference type="PANTHER" id="PTHR44186">
    <property type="match status" value="1"/>
</dbReference>
<dbReference type="GO" id="GO:0061512">
    <property type="term" value="P:protein localization to cilium"/>
    <property type="evidence" value="ECO:0007669"/>
    <property type="project" value="TreeGrafter"/>
</dbReference>
<dbReference type="GO" id="GO:0060271">
    <property type="term" value="P:cilium assembly"/>
    <property type="evidence" value="ECO:0007669"/>
    <property type="project" value="TreeGrafter"/>
</dbReference>
<dbReference type="Proteomes" id="UP000789595">
    <property type="component" value="Unassembled WGS sequence"/>
</dbReference>
<feature type="repeat" description="TPR" evidence="4">
    <location>
        <begin position="80"/>
        <end position="113"/>
    </location>
</feature>
<feature type="repeat" description="TPR" evidence="4">
    <location>
        <begin position="373"/>
        <end position="406"/>
    </location>
</feature>
<dbReference type="EMBL" id="CAKKNE010000002">
    <property type="protein sequence ID" value="CAH0369590.1"/>
    <property type="molecule type" value="Genomic_DNA"/>
</dbReference>
<evidence type="ECO:0000256" key="3">
    <source>
        <dbReference type="ARBA" id="ARBA00023778"/>
    </source>
</evidence>
<reference evidence="6" key="1">
    <citation type="submission" date="2021-11" db="EMBL/GenBank/DDBJ databases">
        <authorList>
            <consortium name="Genoscope - CEA"/>
            <person name="William W."/>
        </authorList>
    </citation>
    <scope>NUCLEOTIDE SEQUENCE</scope>
</reference>
<dbReference type="Pfam" id="PF13432">
    <property type="entry name" value="TPR_16"/>
    <property type="match status" value="3"/>
</dbReference>
<proteinExistence type="inferred from homology"/>
<dbReference type="OrthoDB" id="309339at2759"/>
<keyword evidence="2 4" id="KW-0802">TPR repeat</keyword>
<keyword evidence="1" id="KW-0677">Repeat</keyword>
<evidence type="ECO:0000256" key="5">
    <source>
        <dbReference type="SAM" id="MobiDB-lite"/>
    </source>
</evidence>
<dbReference type="Gene3D" id="1.25.40.10">
    <property type="entry name" value="Tetratricopeptide repeat domain"/>
    <property type="match status" value="2"/>
</dbReference>
<evidence type="ECO:0000313" key="7">
    <source>
        <dbReference type="Proteomes" id="UP000789595"/>
    </source>
</evidence>
<feature type="repeat" description="TPR" evidence="4">
    <location>
        <begin position="203"/>
        <end position="236"/>
    </location>
</feature>
<comment type="caution">
    <text evidence="6">The sequence shown here is derived from an EMBL/GenBank/DDBJ whole genome shotgun (WGS) entry which is preliminary data.</text>
</comment>
<evidence type="ECO:0000256" key="1">
    <source>
        <dbReference type="ARBA" id="ARBA00022737"/>
    </source>
</evidence>
<dbReference type="Pfam" id="PF13181">
    <property type="entry name" value="TPR_8"/>
    <property type="match status" value="1"/>
</dbReference>
<dbReference type="InterPro" id="IPR019734">
    <property type="entry name" value="TPR_rpt"/>
</dbReference>
<name>A0A8J2SD13_9STRA</name>
<feature type="non-terminal residue" evidence="6">
    <location>
        <position position="1"/>
    </location>
</feature>
<evidence type="ECO:0000313" key="6">
    <source>
        <dbReference type="EMBL" id="CAH0369590.1"/>
    </source>
</evidence>
<feature type="repeat" description="TPR" evidence="4">
    <location>
        <begin position="237"/>
        <end position="270"/>
    </location>
</feature>
<evidence type="ECO:0008006" key="8">
    <source>
        <dbReference type="Google" id="ProtNLM"/>
    </source>
</evidence>
<comment type="similarity">
    <text evidence="3">Belongs to the BBS4 family.</text>
</comment>
<dbReference type="SUPFAM" id="SSF48452">
    <property type="entry name" value="TPR-like"/>
    <property type="match status" value="2"/>
</dbReference>